<dbReference type="EMBL" id="CACRXK020017317">
    <property type="protein sequence ID" value="CAB4031047.1"/>
    <property type="molecule type" value="Genomic_DNA"/>
</dbReference>
<organism evidence="5 6">
    <name type="scientific">Paramuricea clavata</name>
    <name type="common">Red gorgonian</name>
    <name type="synonym">Violescent sea-whip</name>
    <dbReference type="NCBI Taxonomy" id="317549"/>
    <lineage>
        <taxon>Eukaryota</taxon>
        <taxon>Metazoa</taxon>
        <taxon>Cnidaria</taxon>
        <taxon>Anthozoa</taxon>
        <taxon>Octocorallia</taxon>
        <taxon>Malacalcyonacea</taxon>
        <taxon>Plexauridae</taxon>
        <taxon>Paramuricea</taxon>
    </lineage>
</organism>
<dbReference type="PROSITE" id="PS50287">
    <property type="entry name" value="SRCR_2"/>
    <property type="match status" value="1"/>
</dbReference>
<dbReference type="Gene3D" id="3.10.250.10">
    <property type="entry name" value="SRCR-like domain"/>
    <property type="match status" value="1"/>
</dbReference>
<protein>
    <submittedName>
        <fullName evidence="5">Deleted in malignant brain tumors 1 -like, partial</fullName>
    </submittedName>
</protein>
<reference evidence="5" key="1">
    <citation type="submission" date="2020-04" db="EMBL/GenBank/DDBJ databases">
        <authorList>
            <person name="Alioto T."/>
            <person name="Alioto T."/>
            <person name="Gomez Garrido J."/>
        </authorList>
    </citation>
    <scope>NUCLEOTIDE SEQUENCE</scope>
    <source>
        <strain evidence="5">A484AB</strain>
    </source>
</reference>
<evidence type="ECO:0000313" key="6">
    <source>
        <dbReference type="Proteomes" id="UP001152795"/>
    </source>
</evidence>
<dbReference type="OrthoDB" id="10051855at2759"/>
<dbReference type="InterPro" id="IPR036772">
    <property type="entry name" value="SRCR-like_dom_sf"/>
</dbReference>
<keyword evidence="6" id="KW-1185">Reference proteome</keyword>
<dbReference type="PRINTS" id="PR00258">
    <property type="entry name" value="SPERACTRCPTR"/>
</dbReference>
<evidence type="ECO:0000256" key="4">
    <source>
        <dbReference type="PROSITE-ProRule" id="PRU00196"/>
    </source>
</evidence>
<dbReference type="FunFam" id="3.10.250.10:FF:000001">
    <property type="entry name" value="Lysyl oxidase 4 isoform X1"/>
    <property type="match status" value="1"/>
</dbReference>
<evidence type="ECO:0000256" key="2">
    <source>
        <dbReference type="ARBA" id="ARBA00022737"/>
    </source>
</evidence>
<dbReference type="Proteomes" id="UP001152795">
    <property type="component" value="Unassembled WGS sequence"/>
</dbReference>
<accession>A0A7D9LF19</accession>
<dbReference type="SMART" id="SM00202">
    <property type="entry name" value="SR"/>
    <property type="match status" value="1"/>
</dbReference>
<keyword evidence="1" id="KW-0732">Signal</keyword>
<dbReference type="GO" id="GO:0016020">
    <property type="term" value="C:membrane"/>
    <property type="evidence" value="ECO:0007669"/>
    <property type="project" value="InterPro"/>
</dbReference>
<evidence type="ECO:0000256" key="1">
    <source>
        <dbReference type="ARBA" id="ARBA00022729"/>
    </source>
</evidence>
<dbReference type="Pfam" id="PF00530">
    <property type="entry name" value="SRCR"/>
    <property type="match status" value="1"/>
</dbReference>
<dbReference type="SUPFAM" id="SSF56487">
    <property type="entry name" value="SRCR-like"/>
    <property type="match status" value="1"/>
</dbReference>
<name>A0A7D9LF19_PARCT</name>
<gene>
    <name evidence="5" type="ORF">PACLA_8A035175</name>
</gene>
<dbReference type="AlphaFoldDB" id="A0A7D9LF19"/>
<keyword evidence="2" id="KW-0677">Repeat</keyword>
<proteinExistence type="predicted"/>
<feature type="non-terminal residue" evidence="5">
    <location>
        <position position="121"/>
    </location>
</feature>
<evidence type="ECO:0000256" key="3">
    <source>
        <dbReference type="ARBA" id="ARBA00023157"/>
    </source>
</evidence>
<keyword evidence="3" id="KW-1015">Disulfide bond</keyword>
<dbReference type="PANTHER" id="PTHR19331">
    <property type="entry name" value="SCAVENGER RECEPTOR DOMAIN-CONTAINING"/>
    <property type="match status" value="1"/>
</dbReference>
<dbReference type="InterPro" id="IPR001190">
    <property type="entry name" value="SRCR"/>
</dbReference>
<comment type="caution">
    <text evidence="5">The sequence shown here is derived from an EMBL/GenBank/DDBJ whole genome shotgun (WGS) entry which is preliminary data.</text>
</comment>
<dbReference type="PANTHER" id="PTHR19331:SF471">
    <property type="entry name" value="SRCR DOMAIN-CONTAINING PROTEIN"/>
    <property type="match status" value="1"/>
</dbReference>
<sequence>MWMNVPADWTIVAVNLNVSTPLGVFHADVTMVIPEMACDSGYSWNRTICEAISLRLQGPSSQRGKGRVEVFYRGQWGTICDDSWDINDAAVVCRQLGYLNAYAALGGNSVPDGSGKIWLDE</sequence>
<comment type="caution">
    <text evidence="4">Lacks conserved residue(s) required for the propagation of feature annotation.</text>
</comment>
<evidence type="ECO:0000313" key="5">
    <source>
        <dbReference type="EMBL" id="CAB4031047.1"/>
    </source>
</evidence>